<name>A0A3S3S992_9ACAR</name>
<dbReference type="Pfam" id="PF23320">
    <property type="entry name" value="Zn_SUZ12"/>
    <property type="match status" value="1"/>
</dbReference>
<feature type="region of interest" description="Disordered" evidence="8">
    <location>
        <begin position="642"/>
        <end position="669"/>
    </location>
</feature>
<keyword evidence="5" id="KW-0156">Chromatin regulator</keyword>
<evidence type="ECO:0000256" key="8">
    <source>
        <dbReference type="SAM" id="MobiDB-lite"/>
    </source>
</evidence>
<dbReference type="InterPro" id="IPR019135">
    <property type="entry name" value="Polycomb_protein_VEFS-Box"/>
</dbReference>
<dbReference type="PANTHER" id="PTHR22597:SF0">
    <property type="entry name" value="POLYCOMB PROTEIN SUZ12"/>
    <property type="match status" value="1"/>
</dbReference>
<sequence>MSKAKKRNRSVDSCSSLTSNAGNDKENSIHDQHNKELFLSAFEKPTQIYRYLRHRHQYSPIFLNRTLSYMKHRMSRNHKNRKTFKVDSLLERIQNKAENDNQQRSQNLTIIIKGIEDSSRFYSDKNSVITIDVTLLKICHKKRKDTIAPVTSTESMSIRSYITESNVRCVVAKCEIPLIQHNHIMNCAKSFSVNKDQFNLSNKNLVKSYSLLFTANISHSASGEVINEETMSDGSEIALKKRKIETKVYFKAELVVFDKNQRCLLEDGEYELVLQECVKPLNGSPINRYKPSSWEEIPINNSKLNGLIEKQRGFVLHFNLFWSDQITGRSYPMSYLSSHFDGANNENSSLMMNHCSGAINGKTLTLPSKVAKMVAQWGAPKTRIRVTYQFMHHNNTLQQTTASYEMRCPWCSINCVQINCLMKHLKLCHNRLNFSLVTDAKGHRIDVTINESFDGSYSGNPQDLSHSTTGFAFSRHGPVRRTPVTLVLVSKARKVIQSLSEFFDADDVDAAMRPFVSGHDRLYYHTATCMPISPQEIDEDSEAENDPEWMRIKTQLMIDEFTDVNEGEKEVMKLWNLHVMKHGFVGDCQIPLALQKFVDNNWRDIVNKNLYKNFIAHLSNLFDYGLLSATTMRSTIRRFNQLRKQDKSEENSKLDDPKVKGENNFSLNK</sequence>
<protein>
    <submittedName>
        <fullName evidence="12">Polycomb protein suz12-B-like protein</fullName>
    </submittedName>
</protein>
<comment type="similarity">
    <text evidence="1">Belongs to the VEFS (VRN2-EMF2-FIS2-SU(Z)12) family.</text>
</comment>
<feature type="compositionally biased region" description="Basic and acidic residues" evidence="8">
    <location>
        <begin position="643"/>
        <end position="661"/>
    </location>
</feature>
<keyword evidence="14" id="KW-1185">Reference proteome</keyword>
<feature type="domain" description="Polycomb protein SUZ12-like zinc finger" evidence="10">
    <location>
        <begin position="385"/>
        <end position="451"/>
    </location>
</feature>
<dbReference type="AlphaFoldDB" id="A0A3S3S992"/>
<evidence type="ECO:0000313" key="12">
    <source>
        <dbReference type="EMBL" id="RWS10931.1"/>
    </source>
</evidence>
<reference evidence="12 14" key="1">
    <citation type="journal article" date="2018" name="Gigascience">
        <title>Genomes of trombidid mites reveal novel predicted allergens and laterally-transferred genes associated with secondary metabolism.</title>
        <authorList>
            <person name="Dong X."/>
            <person name="Chaisiri K."/>
            <person name="Xia D."/>
            <person name="Armstrong S.D."/>
            <person name="Fang Y."/>
            <person name="Donnelly M.J."/>
            <person name="Kadowaki T."/>
            <person name="McGarry J.W."/>
            <person name="Darby A.C."/>
            <person name="Makepeace B.L."/>
        </authorList>
    </citation>
    <scope>NUCLEOTIDE SEQUENCE [LARGE SCALE GENOMIC DNA]</scope>
    <source>
        <strain evidence="12">UoL-WK</strain>
    </source>
</reference>
<keyword evidence="4" id="KW-0862">Zinc</keyword>
<keyword evidence="3" id="KW-0863">Zinc-finger</keyword>
<dbReference type="OrthoDB" id="166746at2759"/>
<dbReference type="InterPro" id="IPR057540">
    <property type="entry name" value="Znf_SUZ12"/>
</dbReference>
<evidence type="ECO:0000256" key="3">
    <source>
        <dbReference type="ARBA" id="ARBA00022771"/>
    </source>
</evidence>
<gene>
    <name evidence="12" type="ORF">B4U79_04285</name>
    <name evidence="13" type="ORF">B4U79_08213</name>
    <name evidence="11" type="ORF">B4U79_12326</name>
</gene>
<evidence type="ECO:0000259" key="9">
    <source>
        <dbReference type="Pfam" id="PF09733"/>
    </source>
</evidence>
<organism evidence="12 14">
    <name type="scientific">Dinothrombium tinctorium</name>
    <dbReference type="NCBI Taxonomy" id="1965070"/>
    <lineage>
        <taxon>Eukaryota</taxon>
        <taxon>Metazoa</taxon>
        <taxon>Ecdysozoa</taxon>
        <taxon>Arthropoda</taxon>
        <taxon>Chelicerata</taxon>
        <taxon>Arachnida</taxon>
        <taxon>Acari</taxon>
        <taxon>Acariformes</taxon>
        <taxon>Trombidiformes</taxon>
        <taxon>Prostigmata</taxon>
        <taxon>Anystina</taxon>
        <taxon>Parasitengona</taxon>
        <taxon>Trombidioidea</taxon>
        <taxon>Trombidiidae</taxon>
        <taxon>Dinothrombium</taxon>
    </lineage>
</organism>
<dbReference type="CDD" id="cd21750">
    <property type="entry name" value="ZnB-Zn_SUZ12"/>
    <property type="match status" value="1"/>
</dbReference>
<evidence type="ECO:0000256" key="4">
    <source>
        <dbReference type="ARBA" id="ARBA00022833"/>
    </source>
</evidence>
<dbReference type="EMBL" id="NCKU01001897">
    <property type="protein sequence ID" value="RWS10971.1"/>
    <property type="molecule type" value="Genomic_DNA"/>
</dbReference>
<evidence type="ECO:0000256" key="2">
    <source>
        <dbReference type="ARBA" id="ARBA00022723"/>
    </source>
</evidence>
<dbReference type="PANTHER" id="PTHR22597">
    <property type="entry name" value="POLYCOMB GROUP PROTEIN"/>
    <property type="match status" value="1"/>
</dbReference>
<keyword evidence="2" id="KW-0479">Metal-binding</keyword>
<feature type="compositionally biased region" description="Polar residues" evidence="8">
    <location>
        <begin position="11"/>
        <end position="22"/>
    </location>
</feature>
<dbReference type="EMBL" id="NCKU01001909">
    <property type="protein sequence ID" value="RWS10931.1"/>
    <property type="molecule type" value="Genomic_DNA"/>
</dbReference>
<keyword evidence="6" id="KW-0805">Transcription regulation</keyword>
<accession>A0A3S3S992</accession>
<dbReference type="GO" id="GO:0035098">
    <property type="term" value="C:ESC/E(Z) complex"/>
    <property type="evidence" value="ECO:0007669"/>
    <property type="project" value="TreeGrafter"/>
</dbReference>
<evidence type="ECO:0000313" key="11">
    <source>
        <dbReference type="EMBL" id="RWS10099.1"/>
    </source>
</evidence>
<evidence type="ECO:0000256" key="6">
    <source>
        <dbReference type="ARBA" id="ARBA00023015"/>
    </source>
</evidence>
<reference evidence="12" key="2">
    <citation type="submission" date="2018-11" db="EMBL/GenBank/DDBJ databases">
        <title>Trombidioid mite genomics.</title>
        <authorList>
            <person name="Dong X."/>
        </authorList>
    </citation>
    <scope>NUCLEOTIDE SEQUENCE</scope>
    <source>
        <strain evidence="12">UoL-WK</strain>
    </source>
</reference>
<proteinExistence type="inferred from homology"/>
<feature type="domain" description="Polycomb protein VEFS-Box" evidence="9">
    <location>
        <begin position="513"/>
        <end position="632"/>
    </location>
</feature>
<evidence type="ECO:0000259" key="10">
    <source>
        <dbReference type="Pfam" id="PF23320"/>
    </source>
</evidence>
<evidence type="ECO:0000256" key="5">
    <source>
        <dbReference type="ARBA" id="ARBA00022853"/>
    </source>
</evidence>
<dbReference type="Proteomes" id="UP000285301">
    <property type="component" value="Unassembled WGS sequence"/>
</dbReference>
<dbReference type="CDD" id="cd21740">
    <property type="entry name" value="C2_II_SUZ12"/>
    <property type="match status" value="1"/>
</dbReference>
<evidence type="ECO:0000313" key="13">
    <source>
        <dbReference type="EMBL" id="RWS10971.1"/>
    </source>
</evidence>
<keyword evidence="7" id="KW-0804">Transcription</keyword>
<feature type="region of interest" description="Disordered" evidence="8">
    <location>
        <begin position="1"/>
        <end position="29"/>
    </location>
</feature>
<dbReference type="GO" id="GO:0016586">
    <property type="term" value="C:RSC-type complex"/>
    <property type="evidence" value="ECO:0007669"/>
    <property type="project" value="TreeGrafter"/>
</dbReference>
<dbReference type="STRING" id="1965070.A0A3S3S992"/>
<dbReference type="CDD" id="cd21551">
    <property type="entry name" value="VEFS-box_SUZ12"/>
    <property type="match status" value="1"/>
</dbReference>
<evidence type="ECO:0000313" key="14">
    <source>
        <dbReference type="Proteomes" id="UP000285301"/>
    </source>
</evidence>
<evidence type="ECO:0000256" key="7">
    <source>
        <dbReference type="ARBA" id="ARBA00023163"/>
    </source>
</evidence>
<dbReference type="EMBL" id="NCKU01002225">
    <property type="protein sequence ID" value="RWS10099.1"/>
    <property type="molecule type" value="Genomic_DNA"/>
</dbReference>
<evidence type="ECO:0000256" key="1">
    <source>
        <dbReference type="ARBA" id="ARBA00007416"/>
    </source>
</evidence>
<dbReference type="GO" id="GO:0008270">
    <property type="term" value="F:zinc ion binding"/>
    <property type="evidence" value="ECO:0007669"/>
    <property type="project" value="UniProtKB-KW"/>
</dbReference>
<dbReference type="GO" id="GO:0006325">
    <property type="term" value="P:chromatin organization"/>
    <property type="evidence" value="ECO:0007669"/>
    <property type="project" value="UniProtKB-KW"/>
</dbReference>
<dbReference type="GO" id="GO:0031490">
    <property type="term" value="F:chromatin DNA binding"/>
    <property type="evidence" value="ECO:0007669"/>
    <property type="project" value="TreeGrafter"/>
</dbReference>
<dbReference type="Pfam" id="PF09733">
    <property type="entry name" value="VEFS-Box"/>
    <property type="match status" value="1"/>
</dbReference>
<comment type="caution">
    <text evidence="12">The sequence shown here is derived from an EMBL/GenBank/DDBJ whole genome shotgun (WGS) entry which is preliminary data.</text>
</comment>